<evidence type="ECO:0000313" key="8">
    <source>
        <dbReference type="Proteomes" id="UP000323380"/>
    </source>
</evidence>
<sequence>MPPAARQGSRAGSRGMARTAMTGGDPARPGPRLGLSSLLTTAVPADQNTLRRGIAALWHLSLHESLSVTELANILPCDKSQASRVLKVLGEYGMVTRDAETQRYSLGWLVYAFSLRVSGRQMVSIAGPVVRTLASRTGQTCWLAVLSGHEVLTLYTSRPRGGQIIVNERAGGVLPGGVVPIYCTASGRALMSGLDDEAVEALLADATYAGAGPNAPRSYEEVRARLADVRRQGYCVTVDELQRGTTSVAAPVHDGVGSPVLAIGLSGRTASLRDRHDLVAREVVLAGKHITSLLFAERAAGGRGAAPRRRSTA</sequence>
<evidence type="ECO:0000259" key="5">
    <source>
        <dbReference type="PROSITE" id="PS51077"/>
    </source>
</evidence>
<feature type="domain" description="IclR-ED" evidence="6">
    <location>
        <begin position="108"/>
        <end position="313"/>
    </location>
</feature>
<dbReference type="SUPFAM" id="SSF46785">
    <property type="entry name" value="Winged helix' DNA-binding domain"/>
    <property type="match status" value="1"/>
</dbReference>
<dbReference type="SMART" id="SM00346">
    <property type="entry name" value="HTH_ICLR"/>
    <property type="match status" value="1"/>
</dbReference>
<feature type="domain" description="HTH iclR-type" evidence="5">
    <location>
        <begin position="47"/>
        <end position="108"/>
    </location>
</feature>
<proteinExistence type="predicted"/>
<accession>A0A5D0NII2</accession>
<dbReference type="Gene3D" id="1.10.10.10">
    <property type="entry name" value="Winged helix-like DNA-binding domain superfamily/Winged helix DNA-binding domain"/>
    <property type="match status" value="1"/>
</dbReference>
<dbReference type="Gene3D" id="3.30.450.40">
    <property type="match status" value="1"/>
</dbReference>
<evidence type="ECO:0000259" key="6">
    <source>
        <dbReference type="PROSITE" id="PS51078"/>
    </source>
</evidence>
<feature type="region of interest" description="Disordered" evidence="4">
    <location>
        <begin position="1"/>
        <end position="30"/>
    </location>
</feature>
<dbReference type="InterPro" id="IPR050707">
    <property type="entry name" value="HTH_MetabolicPath_Reg"/>
</dbReference>
<dbReference type="InterPro" id="IPR005471">
    <property type="entry name" value="Tscrpt_reg_IclR_N"/>
</dbReference>
<keyword evidence="8" id="KW-1185">Reference proteome</keyword>
<dbReference type="SUPFAM" id="SSF55781">
    <property type="entry name" value="GAF domain-like"/>
    <property type="match status" value="1"/>
</dbReference>
<dbReference type="PANTHER" id="PTHR30136:SF35">
    <property type="entry name" value="HTH-TYPE TRANSCRIPTIONAL REGULATOR RV1719"/>
    <property type="match status" value="1"/>
</dbReference>
<dbReference type="Pfam" id="PF01614">
    <property type="entry name" value="IclR_C"/>
    <property type="match status" value="1"/>
</dbReference>
<dbReference type="STRING" id="1220554.GCA_001552135_07729"/>
<dbReference type="PROSITE" id="PS51077">
    <property type="entry name" value="HTH_ICLR"/>
    <property type="match status" value="1"/>
</dbReference>
<dbReference type="GO" id="GO:0003700">
    <property type="term" value="F:DNA-binding transcription factor activity"/>
    <property type="evidence" value="ECO:0007669"/>
    <property type="project" value="TreeGrafter"/>
</dbReference>
<dbReference type="EMBL" id="VSFG01000005">
    <property type="protein sequence ID" value="TYB44001.1"/>
    <property type="molecule type" value="Genomic_DNA"/>
</dbReference>
<evidence type="ECO:0000256" key="2">
    <source>
        <dbReference type="ARBA" id="ARBA00023125"/>
    </source>
</evidence>
<dbReference type="InterPro" id="IPR036388">
    <property type="entry name" value="WH-like_DNA-bd_sf"/>
</dbReference>
<keyword evidence="3" id="KW-0804">Transcription</keyword>
<dbReference type="PANTHER" id="PTHR30136">
    <property type="entry name" value="HELIX-TURN-HELIX TRANSCRIPTIONAL REGULATOR, ICLR FAMILY"/>
    <property type="match status" value="1"/>
</dbReference>
<evidence type="ECO:0000256" key="3">
    <source>
        <dbReference type="ARBA" id="ARBA00023163"/>
    </source>
</evidence>
<evidence type="ECO:0000256" key="1">
    <source>
        <dbReference type="ARBA" id="ARBA00023015"/>
    </source>
</evidence>
<organism evidence="7 8">
    <name type="scientific">Actinomadura chibensis</name>
    <dbReference type="NCBI Taxonomy" id="392828"/>
    <lineage>
        <taxon>Bacteria</taxon>
        <taxon>Bacillati</taxon>
        <taxon>Actinomycetota</taxon>
        <taxon>Actinomycetes</taxon>
        <taxon>Streptosporangiales</taxon>
        <taxon>Thermomonosporaceae</taxon>
        <taxon>Actinomadura</taxon>
    </lineage>
</organism>
<dbReference type="InterPro" id="IPR036390">
    <property type="entry name" value="WH_DNA-bd_sf"/>
</dbReference>
<evidence type="ECO:0000256" key="4">
    <source>
        <dbReference type="SAM" id="MobiDB-lite"/>
    </source>
</evidence>
<evidence type="ECO:0000313" key="7">
    <source>
        <dbReference type="EMBL" id="TYB44001.1"/>
    </source>
</evidence>
<keyword evidence="1" id="KW-0805">Transcription regulation</keyword>
<dbReference type="InterPro" id="IPR029016">
    <property type="entry name" value="GAF-like_dom_sf"/>
</dbReference>
<gene>
    <name evidence="7" type="ORF">FXF69_23860</name>
</gene>
<dbReference type="GO" id="GO:0045892">
    <property type="term" value="P:negative regulation of DNA-templated transcription"/>
    <property type="evidence" value="ECO:0007669"/>
    <property type="project" value="TreeGrafter"/>
</dbReference>
<dbReference type="Proteomes" id="UP000323380">
    <property type="component" value="Unassembled WGS sequence"/>
</dbReference>
<dbReference type="GO" id="GO:0003677">
    <property type="term" value="F:DNA binding"/>
    <property type="evidence" value="ECO:0007669"/>
    <property type="project" value="UniProtKB-KW"/>
</dbReference>
<comment type="caution">
    <text evidence="7">The sequence shown here is derived from an EMBL/GenBank/DDBJ whole genome shotgun (WGS) entry which is preliminary data.</text>
</comment>
<protein>
    <submittedName>
        <fullName evidence="7">IclR family transcriptional regulator</fullName>
    </submittedName>
</protein>
<dbReference type="InterPro" id="IPR014757">
    <property type="entry name" value="Tscrpt_reg_IclR_C"/>
</dbReference>
<dbReference type="AlphaFoldDB" id="A0A5D0NII2"/>
<keyword evidence="2" id="KW-0238">DNA-binding</keyword>
<name>A0A5D0NII2_9ACTN</name>
<dbReference type="PROSITE" id="PS51078">
    <property type="entry name" value="ICLR_ED"/>
    <property type="match status" value="1"/>
</dbReference>
<reference evidence="7 8" key="1">
    <citation type="submission" date="2019-08" db="EMBL/GenBank/DDBJ databases">
        <title>Actinomadura sp. nov. CYP1-5 isolated from mountain soil.</title>
        <authorList>
            <person name="Songsumanus A."/>
            <person name="Kuncharoen N."/>
            <person name="Kudo T."/>
            <person name="Yuki M."/>
            <person name="Igarashi Y."/>
            <person name="Tanasupawat S."/>
        </authorList>
    </citation>
    <scope>NUCLEOTIDE SEQUENCE [LARGE SCALE GENOMIC DNA]</scope>
    <source>
        <strain evidence="7 8">JCM 14158</strain>
    </source>
</reference>